<dbReference type="GO" id="GO:0003676">
    <property type="term" value="F:nucleic acid binding"/>
    <property type="evidence" value="ECO:0007669"/>
    <property type="project" value="InterPro"/>
</dbReference>
<dbReference type="PATRIC" id="fig|1242965.3.peg.1021"/>
<keyword evidence="2" id="KW-0255">Endonuclease</keyword>
<gene>
    <name evidence="2" type="ORF">UNSW2_1703</name>
</gene>
<dbReference type="InterPro" id="IPR003615">
    <property type="entry name" value="HNH_nuc"/>
</dbReference>
<reference evidence="2 3" key="1">
    <citation type="journal article" date="2013" name="BMC Genomics">
        <title>Comparative genomics of Campylobacter concisus isolates reveals genetic diversity and provides insights into disease association.</title>
        <authorList>
            <person name="Deshpande N.P."/>
            <person name="Kaakoush N.O."/>
            <person name="Wilkins M.R."/>
            <person name="Mitchell H.M."/>
        </authorList>
    </citation>
    <scope>NUCLEOTIDE SEQUENCE [LARGE SCALE GENOMIC DNA]</scope>
    <source>
        <strain evidence="2 3">UNSW2</strain>
    </source>
</reference>
<keyword evidence="2" id="KW-0378">Hydrolase</keyword>
<dbReference type="InterPro" id="IPR002711">
    <property type="entry name" value="HNH"/>
</dbReference>
<accession>U2FMC1</accession>
<dbReference type="SMART" id="SM00507">
    <property type="entry name" value="HNHc"/>
    <property type="match status" value="1"/>
</dbReference>
<dbReference type="PANTHER" id="PTHR39639">
    <property type="entry name" value="CHROMOSOME 16, WHOLE GENOME SHOTGUN SEQUENCE"/>
    <property type="match status" value="1"/>
</dbReference>
<dbReference type="CDD" id="cd00085">
    <property type="entry name" value="HNHc"/>
    <property type="match status" value="1"/>
</dbReference>
<dbReference type="AlphaFoldDB" id="U2FMC1"/>
<comment type="caution">
    <text evidence="2">The sequence shown here is derived from an EMBL/GenBank/DDBJ whole genome shotgun (WGS) entry which is preliminary data.</text>
</comment>
<dbReference type="Gene3D" id="1.10.30.50">
    <property type="match status" value="1"/>
</dbReference>
<evidence type="ECO:0000313" key="3">
    <source>
        <dbReference type="Proteomes" id="UP000016625"/>
    </source>
</evidence>
<organism evidence="2 3">
    <name type="scientific">Campylobacter concisus UNSW2</name>
    <dbReference type="NCBI Taxonomy" id="1242965"/>
    <lineage>
        <taxon>Bacteria</taxon>
        <taxon>Pseudomonadati</taxon>
        <taxon>Campylobacterota</taxon>
        <taxon>Epsilonproteobacteria</taxon>
        <taxon>Campylobacterales</taxon>
        <taxon>Campylobacteraceae</taxon>
        <taxon>Campylobacter</taxon>
    </lineage>
</organism>
<dbReference type="PANTHER" id="PTHR39639:SF1">
    <property type="entry name" value="DUF262 DOMAIN-CONTAINING PROTEIN"/>
    <property type="match status" value="1"/>
</dbReference>
<dbReference type="Pfam" id="PF01844">
    <property type="entry name" value="HNH"/>
    <property type="match status" value="1"/>
</dbReference>
<proteinExistence type="predicted"/>
<evidence type="ECO:0000259" key="1">
    <source>
        <dbReference type="SMART" id="SM00507"/>
    </source>
</evidence>
<feature type="domain" description="HNH nuclease" evidence="1">
    <location>
        <begin position="321"/>
        <end position="374"/>
    </location>
</feature>
<name>U2FMC1_9BACT</name>
<sequence>MKIDLQPIKVVDLVKDYFRDDESSQVSGYGGILNIRPKYQREYVYDDKKRNAVIDTVIKGFPLNTIYWARQTMSSNEAEFEVLDGQQRTISICEYVKGSFSIEINGQPKLFDNLTKDIQEKILNYKLMVYICEGSDSEKLDWFKVINIAGEQLKDQELRNAVYTSAWLSDAKVKFSKNNCLAYQKGSKYLTGAPIRQEYLETAIKWITAKSYDKVGDDKDICEYMAKNAKDSKNADDLWGYFSGVIDWVEMKFPRYRKEMKGLPWGAYYNEFKNSNLDKDELETIISELMKDSDVGSKGGIYPYLLSGNEKHLNIRAFDNNQKREVYEKQNGICAICKKYFEIEQMEADHIIPWSEGGKTQPDNCQMLCKNCNRTKSNK</sequence>
<dbReference type="EMBL" id="ANNJ01000006">
    <property type="protein sequence ID" value="ERJ31807.1"/>
    <property type="molecule type" value="Genomic_DNA"/>
</dbReference>
<dbReference type="GO" id="GO:0008270">
    <property type="term" value="F:zinc ion binding"/>
    <property type="evidence" value="ECO:0007669"/>
    <property type="project" value="InterPro"/>
</dbReference>
<keyword evidence="2" id="KW-0540">Nuclease</keyword>
<evidence type="ECO:0000313" key="2">
    <source>
        <dbReference type="EMBL" id="ERJ31807.1"/>
    </source>
</evidence>
<dbReference type="Proteomes" id="UP000016625">
    <property type="component" value="Unassembled WGS sequence"/>
</dbReference>
<dbReference type="InterPro" id="IPR004919">
    <property type="entry name" value="GmrSD_N"/>
</dbReference>
<protein>
    <submittedName>
        <fullName evidence="2">HNH endonuclease</fullName>
    </submittedName>
</protein>
<dbReference type="Pfam" id="PF03235">
    <property type="entry name" value="GmrSD_N"/>
    <property type="match status" value="1"/>
</dbReference>
<dbReference type="RefSeq" id="WP_021092718.1">
    <property type="nucleotide sequence ID" value="NZ_ANNJ01000006.1"/>
</dbReference>
<dbReference type="GO" id="GO:0004519">
    <property type="term" value="F:endonuclease activity"/>
    <property type="evidence" value="ECO:0007669"/>
    <property type="project" value="UniProtKB-KW"/>
</dbReference>